<feature type="region of interest" description="Disordered" evidence="14">
    <location>
        <begin position="32"/>
        <end position="63"/>
    </location>
</feature>
<evidence type="ECO:0000313" key="18">
    <source>
        <dbReference type="Proteomes" id="UP001589755"/>
    </source>
</evidence>
<evidence type="ECO:0000256" key="4">
    <source>
        <dbReference type="ARBA" id="ARBA00013035"/>
    </source>
</evidence>
<feature type="signal peptide" evidence="15">
    <location>
        <begin position="1"/>
        <end position="32"/>
    </location>
</feature>
<dbReference type="NCBIfam" id="TIGR02037">
    <property type="entry name" value="degP_htrA_DO"/>
    <property type="match status" value="1"/>
</dbReference>
<dbReference type="InterPro" id="IPR001478">
    <property type="entry name" value="PDZ"/>
</dbReference>
<dbReference type="Proteomes" id="UP001589755">
    <property type="component" value="Unassembled WGS sequence"/>
</dbReference>
<keyword evidence="7 15" id="KW-0732">Signal</keyword>
<evidence type="ECO:0000313" key="17">
    <source>
        <dbReference type="EMBL" id="MFC0207212.1"/>
    </source>
</evidence>
<dbReference type="InterPro" id="IPR011782">
    <property type="entry name" value="Pept_S1C_Do"/>
</dbReference>
<evidence type="ECO:0000256" key="11">
    <source>
        <dbReference type="ARBA" id="ARBA00022825"/>
    </source>
</evidence>
<dbReference type="SUPFAM" id="SSF50156">
    <property type="entry name" value="PDZ domain-like"/>
    <property type="match status" value="2"/>
</dbReference>
<evidence type="ECO:0000256" key="7">
    <source>
        <dbReference type="ARBA" id="ARBA00022729"/>
    </source>
</evidence>
<dbReference type="InterPro" id="IPR036034">
    <property type="entry name" value="PDZ_sf"/>
</dbReference>
<proteinExistence type="inferred from homology"/>
<dbReference type="Gene3D" id="2.30.42.10">
    <property type="match status" value="2"/>
</dbReference>
<keyword evidence="6" id="KW-0645">Protease</keyword>
<evidence type="ECO:0000256" key="8">
    <source>
        <dbReference type="ARBA" id="ARBA00022737"/>
    </source>
</evidence>
<dbReference type="Gene3D" id="2.40.10.120">
    <property type="match status" value="1"/>
</dbReference>
<dbReference type="PANTHER" id="PTHR22939">
    <property type="entry name" value="SERINE PROTEASE FAMILY S1C HTRA-RELATED"/>
    <property type="match status" value="1"/>
</dbReference>
<accession>A0ABV6D3K9</accession>
<keyword evidence="18" id="KW-1185">Reference proteome</keyword>
<organism evidence="17 18">
    <name type="scientific">Chelativorans intermedius</name>
    <dbReference type="NCBI Taxonomy" id="515947"/>
    <lineage>
        <taxon>Bacteria</taxon>
        <taxon>Pseudomonadati</taxon>
        <taxon>Pseudomonadota</taxon>
        <taxon>Alphaproteobacteria</taxon>
        <taxon>Hyphomicrobiales</taxon>
        <taxon>Phyllobacteriaceae</taxon>
        <taxon>Chelativorans</taxon>
    </lineage>
</organism>
<evidence type="ECO:0000256" key="1">
    <source>
        <dbReference type="ARBA" id="ARBA00001772"/>
    </source>
</evidence>
<keyword evidence="11" id="KW-0720">Serine protease</keyword>
<dbReference type="InterPro" id="IPR041489">
    <property type="entry name" value="PDZ_6"/>
</dbReference>
<keyword evidence="10 17" id="KW-0378">Hydrolase</keyword>
<evidence type="ECO:0000256" key="15">
    <source>
        <dbReference type="SAM" id="SignalP"/>
    </source>
</evidence>
<feature type="domain" description="PDZ" evidence="16">
    <location>
        <begin position="296"/>
        <end position="387"/>
    </location>
</feature>
<evidence type="ECO:0000256" key="9">
    <source>
        <dbReference type="ARBA" id="ARBA00022764"/>
    </source>
</evidence>
<evidence type="ECO:0000256" key="5">
    <source>
        <dbReference type="ARBA" id="ARBA00013958"/>
    </source>
</evidence>
<dbReference type="EC" id="3.4.21.107" evidence="4"/>
<dbReference type="EMBL" id="JBHLXD010000003">
    <property type="protein sequence ID" value="MFC0207212.1"/>
    <property type="molecule type" value="Genomic_DNA"/>
</dbReference>
<dbReference type="Pfam" id="PF13180">
    <property type="entry name" value="PDZ_2"/>
    <property type="match status" value="1"/>
</dbReference>
<dbReference type="PROSITE" id="PS50106">
    <property type="entry name" value="PDZ"/>
    <property type="match status" value="2"/>
</dbReference>
<reference evidence="17 18" key="1">
    <citation type="submission" date="2024-09" db="EMBL/GenBank/DDBJ databases">
        <authorList>
            <person name="Sun Q."/>
            <person name="Mori K."/>
        </authorList>
    </citation>
    <scope>NUCLEOTIDE SEQUENCE [LARGE SCALE GENOMIC DNA]</scope>
    <source>
        <strain evidence="17 18">CCM 8543</strain>
    </source>
</reference>
<comment type="caution">
    <text evidence="17">The sequence shown here is derived from an EMBL/GenBank/DDBJ whole genome shotgun (WGS) entry which is preliminary data.</text>
</comment>
<evidence type="ECO:0000256" key="14">
    <source>
        <dbReference type="SAM" id="MobiDB-lite"/>
    </source>
</evidence>
<dbReference type="CDD" id="cd10839">
    <property type="entry name" value="cpPDZ1_DegP-like"/>
    <property type="match status" value="1"/>
</dbReference>
<dbReference type="InterPro" id="IPR001940">
    <property type="entry name" value="Peptidase_S1C"/>
</dbReference>
<evidence type="ECO:0000256" key="2">
    <source>
        <dbReference type="ARBA" id="ARBA00004418"/>
    </source>
</evidence>
<keyword evidence="9" id="KW-0574">Periplasm</keyword>
<dbReference type="InterPro" id="IPR009003">
    <property type="entry name" value="Peptidase_S1_PA"/>
</dbReference>
<dbReference type="GO" id="GO:0016787">
    <property type="term" value="F:hydrolase activity"/>
    <property type="evidence" value="ECO:0007669"/>
    <property type="project" value="UniProtKB-KW"/>
</dbReference>
<dbReference type="SMART" id="SM00228">
    <property type="entry name" value="PDZ"/>
    <property type="match status" value="2"/>
</dbReference>
<feature type="domain" description="PDZ" evidence="16">
    <location>
        <begin position="413"/>
        <end position="519"/>
    </location>
</feature>
<comment type="catalytic activity">
    <reaction evidence="1">
        <text>Acts on substrates that are at least partially unfolded. The cleavage site P1 residue is normally between a pair of hydrophobic residues, such as Val-|-Val.</text>
        <dbReference type="EC" id="3.4.21.107"/>
    </reaction>
</comment>
<comment type="subcellular location">
    <subcellularLocation>
        <location evidence="2">Periplasm</location>
    </subcellularLocation>
</comment>
<evidence type="ECO:0000256" key="6">
    <source>
        <dbReference type="ARBA" id="ARBA00022670"/>
    </source>
</evidence>
<evidence type="ECO:0000256" key="3">
    <source>
        <dbReference type="ARBA" id="ARBA00010541"/>
    </source>
</evidence>
<dbReference type="PRINTS" id="PR00834">
    <property type="entry name" value="PROTEASES2C"/>
</dbReference>
<dbReference type="SUPFAM" id="SSF50494">
    <property type="entry name" value="Trypsin-like serine proteases"/>
    <property type="match status" value="1"/>
</dbReference>
<evidence type="ECO:0000256" key="12">
    <source>
        <dbReference type="ARBA" id="ARBA00023016"/>
    </source>
</evidence>
<keyword evidence="8" id="KW-0677">Repeat</keyword>
<dbReference type="PANTHER" id="PTHR22939:SF130">
    <property type="entry name" value="PERIPLASMIC SERINE ENDOPROTEASE DEGP-LIKE-RELATED"/>
    <property type="match status" value="1"/>
</dbReference>
<name>A0ABV6D3K9_9HYPH</name>
<dbReference type="RefSeq" id="WP_378074549.1">
    <property type="nucleotide sequence ID" value="NZ_JAODNW010000001.1"/>
</dbReference>
<comment type="similarity">
    <text evidence="3">Belongs to the peptidase S1C family.</text>
</comment>
<keyword evidence="12" id="KW-0346">Stress response</keyword>
<feature type="chain" id="PRO_5046830328" description="Probable periplasmic serine endoprotease DegP-like" evidence="15">
    <location>
        <begin position="33"/>
        <end position="519"/>
    </location>
</feature>
<protein>
    <recommendedName>
        <fullName evidence="5">Probable periplasmic serine endoprotease DegP-like</fullName>
        <ecNumber evidence="4">3.4.21.107</ecNumber>
    </recommendedName>
    <alternativeName>
        <fullName evidence="13">Protease Do</fullName>
    </alternativeName>
</protein>
<evidence type="ECO:0000256" key="13">
    <source>
        <dbReference type="ARBA" id="ARBA00032850"/>
    </source>
</evidence>
<dbReference type="Pfam" id="PF17820">
    <property type="entry name" value="PDZ_6"/>
    <property type="match status" value="1"/>
</dbReference>
<evidence type="ECO:0000259" key="16">
    <source>
        <dbReference type="PROSITE" id="PS50106"/>
    </source>
</evidence>
<dbReference type="Pfam" id="PF13365">
    <property type="entry name" value="Trypsin_2"/>
    <property type="match status" value="1"/>
</dbReference>
<sequence length="519" mass="54787">MPSPIPLRASRRLPLAVALAAVIVLMPAAGTAQTPGPDVPLPPSTESPLTPDAQEAPATPRMRGPASVADMAERLLEAVVNISTTQNSARRGRVPMPQIPEGSPFEEYFEEFFRDQESQPQIPNPGASLGSGFVIDGEEGIIVTNNHVIAGADEIIANFADGQMRTAQLIGVDTKTDIAVLQVDTEGETLAEVRFGDSEAMRIGDWVMAIGNPFGFGGSVTIGIVSARNRQIGSGPYDDYIQTDAAINRGNSGGPLFNMDGEVIGINTAIISPTGGSIGIGFAIPSNLAVNVVQQLREFGETRRGWLGVRIQPVTEEIAESLGLAEASGVLISGIEKDGPADNGALQAGDIIVGFNGRKIEDVRELRRIVAESPVGEPADVEILRKGERMTVQVTLGRLEEAEAVATGEGEDEEEVAPVSSARVLGMTVTELDEEGRERFDIGEDVSGVLVSEVEEGSVAAEQGVEAGDVIVEIALQSVSSPQDVLDQIEDLQAQGRKNALLMLASPSGELRFVTLRMN</sequence>
<gene>
    <name evidence="17" type="ORF">ACFFJ2_02220</name>
</gene>
<evidence type="ECO:0000256" key="10">
    <source>
        <dbReference type="ARBA" id="ARBA00022801"/>
    </source>
</evidence>